<evidence type="ECO:0000256" key="7">
    <source>
        <dbReference type="ARBA" id="ARBA00023040"/>
    </source>
</evidence>
<evidence type="ECO:0000256" key="1">
    <source>
        <dbReference type="ARBA" id="ARBA00004651"/>
    </source>
</evidence>
<evidence type="ECO:0000256" key="14">
    <source>
        <dbReference type="SAM" id="SignalP"/>
    </source>
</evidence>
<evidence type="ECO:0000256" key="3">
    <source>
        <dbReference type="ARBA" id="ARBA00022475"/>
    </source>
</evidence>
<evidence type="ECO:0000256" key="2">
    <source>
        <dbReference type="ARBA" id="ARBA00008979"/>
    </source>
</evidence>
<dbReference type="OrthoDB" id="6134459at2759"/>
<keyword evidence="6 13" id="KW-1133">Transmembrane helix</keyword>
<evidence type="ECO:0000256" key="13">
    <source>
        <dbReference type="SAM" id="Phobius"/>
    </source>
</evidence>
<dbReference type="Proteomes" id="UP000494163">
    <property type="component" value="Chromosome 3L"/>
</dbReference>
<organism evidence="16 17">
    <name type="scientific">Drosophila busckii</name>
    <name type="common">Fruit fly</name>
    <dbReference type="NCBI Taxonomy" id="30019"/>
    <lineage>
        <taxon>Eukaryota</taxon>
        <taxon>Metazoa</taxon>
        <taxon>Ecdysozoa</taxon>
        <taxon>Arthropoda</taxon>
        <taxon>Hexapoda</taxon>
        <taxon>Insecta</taxon>
        <taxon>Pterygota</taxon>
        <taxon>Neoptera</taxon>
        <taxon>Endopterygota</taxon>
        <taxon>Diptera</taxon>
        <taxon>Brachycera</taxon>
        <taxon>Muscomorpha</taxon>
        <taxon>Ephydroidea</taxon>
        <taxon>Drosophilidae</taxon>
        <taxon>Drosophila</taxon>
    </lineage>
</organism>
<dbReference type="Gene3D" id="2.170.180.11">
    <property type="entry name" value="Methuselah ectodomain, domain 2"/>
    <property type="match status" value="2"/>
</dbReference>
<dbReference type="InterPro" id="IPR017981">
    <property type="entry name" value="GPCR_2-like_7TM"/>
</dbReference>
<dbReference type="GO" id="GO:0007166">
    <property type="term" value="P:cell surface receptor signaling pathway"/>
    <property type="evidence" value="ECO:0007669"/>
    <property type="project" value="InterPro"/>
</dbReference>
<evidence type="ECO:0000313" key="17">
    <source>
        <dbReference type="Proteomes" id="UP000494163"/>
    </source>
</evidence>
<feature type="chain" id="PRO_5005803424" evidence="14">
    <location>
        <begin position="20"/>
        <end position="1028"/>
    </location>
</feature>
<accession>A0A0M5J0N4</accession>
<dbReference type="AlphaFoldDB" id="A0A0M5J0N4"/>
<dbReference type="Pfam" id="PF06652">
    <property type="entry name" value="Methuselah_N"/>
    <property type="match status" value="2"/>
</dbReference>
<dbReference type="Gene3D" id="1.20.1070.10">
    <property type="entry name" value="Rhodopsin 7-helix transmembrane proteins"/>
    <property type="match status" value="2"/>
</dbReference>
<feature type="transmembrane region" description="Helical" evidence="13">
    <location>
        <begin position="320"/>
        <end position="338"/>
    </location>
</feature>
<feature type="transmembrane region" description="Helical" evidence="13">
    <location>
        <begin position="372"/>
        <end position="394"/>
    </location>
</feature>
<evidence type="ECO:0000256" key="11">
    <source>
        <dbReference type="ARBA" id="ARBA00023180"/>
    </source>
</evidence>
<evidence type="ECO:0000256" key="6">
    <source>
        <dbReference type="ARBA" id="ARBA00022989"/>
    </source>
</evidence>
<evidence type="ECO:0000256" key="12">
    <source>
        <dbReference type="ARBA" id="ARBA00023224"/>
    </source>
</evidence>
<feature type="transmembrane region" description="Helical" evidence="13">
    <location>
        <begin position="695"/>
        <end position="717"/>
    </location>
</feature>
<dbReference type="PANTHER" id="PTHR47154">
    <property type="entry name" value="G-PROTEIN COUPLED RECEPTOR MTH-RELATED"/>
    <property type="match status" value="1"/>
</dbReference>
<proteinExistence type="inferred from homology"/>
<dbReference type="SUPFAM" id="SSF63877">
    <property type="entry name" value="Methuselah ectodomain"/>
    <property type="match status" value="2"/>
</dbReference>
<keyword evidence="5 14" id="KW-0732">Signal</keyword>
<feature type="transmembrane region" description="Helical" evidence="13">
    <location>
        <begin position="766"/>
        <end position="785"/>
    </location>
</feature>
<keyword evidence="8 13" id="KW-0472">Membrane</keyword>
<feature type="transmembrane region" description="Helical" evidence="13">
    <location>
        <begin position="246"/>
        <end position="267"/>
    </location>
</feature>
<keyword evidence="9" id="KW-1015">Disulfide bond</keyword>
<feature type="signal peptide" evidence="14">
    <location>
        <begin position="1"/>
        <end position="19"/>
    </location>
</feature>
<dbReference type="PROSITE" id="PS50261">
    <property type="entry name" value="G_PROTEIN_RECEP_F2_4"/>
    <property type="match status" value="2"/>
</dbReference>
<dbReference type="InterPro" id="IPR051384">
    <property type="entry name" value="Mth_GPCR"/>
</dbReference>
<feature type="transmembrane region" description="Helical" evidence="13">
    <location>
        <begin position="806"/>
        <end position="824"/>
    </location>
</feature>
<keyword evidence="17" id="KW-1185">Reference proteome</keyword>
<evidence type="ECO:0000256" key="5">
    <source>
        <dbReference type="ARBA" id="ARBA00022729"/>
    </source>
</evidence>
<protein>
    <submittedName>
        <fullName evidence="16">Mthl12</fullName>
    </submittedName>
</protein>
<sequence>MKTIKAVLLSLSCMGIARADIPGCDYFDTVDLSTSTKFPNGSYLFEHMLIPSELTAEYDYEILSDGDTSSVPNHVRGCACRLRSCVRFCCHRNLRLVDGERKCSGDIKAATDFDPFINVTQADGQMVRKHVLDEFVVQESLPVPCSAHFYLDNLNNKDNDWTLFENGSLLRHIDNRMLSKQDYCLQPHTIETPSEEMQVMLVPHNCMQQPKGLWGKTILCCFTLIGLVLTSVVYLSLPKLRNLHGYCLTCYLFCLLVAYSAVLLDMWKMMENNCKLNGYVGYFAVMSGFLWLTVVSFDLWNSFCDRSFNVHTLGFKFRIYSIYAWGIASLFTIIVVIMDNVLDKNNEQHLQYLPGSGLYSCWIKTEDWSAMIYFYGPMSLQIIFNVTMFILTAVRIVGVRKEIRSFALRQERQQKLNSDKQTYGLFVRLFVVMGVTWTFEIFSYLSQNYGVLSKIFNFFDYINFSQGIIIFVMFVLKRSVLKLISDRELWIVLLYITFGHGEISDCDYFDTVDLTASKKFPNGSYLYEHVLIPAELTGEYDYEILADGETSSVPNHVRGCACRLRSCVRFCCHRNLRLVDGERKCSGDIKAATDFDPFINVTQADGQMVRKHVLDEFVVQDSLPVPCSDHFYLDAANVEDHGWTLFENGTLLRHFDNQMLFKHEYCLQPHAIESPDKEMQVMLVPHNCMDEQKGLWSKSILMILTIIGLILTIVVYLSLSKLRDLHGKCFICYMLCLTMAYIFLIADLWKTNWPHNNCMIIGYAGYYSVTSGFLWLTVICFDLWLTFYRKNNNAQRTTQISRFRKYSLYAWGVAALLTVIVITMDKVLDAENEEQLVPGVAIYSCWVKTHDWSAMIYLYGPMSLQLIFNITMFILTARLIIKTTKKNHEVQAGQDQQRHLNSYKQKYLNNFKIYRLNENIPNYFIFYSYSLFVRLFVIMGITWTLEIFGYLTQDIGVLSTVFLCFDYINYAQGIIIFIIFVLKPSVIKLITERIRGIESTDDGENCEEEIALQERNTGARNIGPRILN</sequence>
<evidence type="ECO:0000256" key="9">
    <source>
        <dbReference type="ARBA" id="ARBA00023157"/>
    </source>
</evidence>
<evidence type="ECO:0000256" key="8">
    <source>
        <dbReference type="ARBA" id="ARBA00023136"/>
    </source>
</evidence>
<keyword evidence="3" id="KW-1003">Cell membrane</keyword>
<dbReference type="GO" id="GO:0008528">
    <property type="term" value="F:G protein-coupled peptide receptor activity"/>
    <property type="evidence" value="ECO:0007669"/>
    <property type="project" value="TreeGrafter"/>
</dbReference>
<dbReference type="SUPFAM" id="SSF81321">
    <property type="entry name" value="Family A G protein-coupled receptor-like"/>
    <property type="match status" value="2"/>
</dbReference>
<keyword evidence="12" id="KW-0807">Transducer</keyword>
<dbReference type="InterPro" id="IPR010596">
    <property type="entry name" value="Methuselah_N_dom"/>
</dbReference>
<name>A0A0M5J0N4_DROBS</name>
<evidence type="ECO:0000313" key="16">
    <source>
        <dbReference type="EMBL" id="ALC44061.1"/>
    </source>
</evidence>
<keyword evidence="10" id="KW-0675">Receptor</keyword>
<dbReference type="OMA" id="IWKEHEY"/>
<dbReference type="InterPro" id="IPR044860">
    <property type="entry name" value="Methusela_ecto_dom_1"/>
</dbReference>
<feature type="transmembrane region" description="Helical" evidence="13">
    <location>
        <begin position="729"/>
        <end position="746"/>
    </location>
</feature>
<feature type="transmembrane region" description="Helical" evidence="13">
    <location>
        <begin position="425"/>
        <end position="446"/>
    </location>
</feature>
<feature type="domain" description="G-protein coupled receptors family 2 profile 2" evidence="15">
    <location>
        <begin position="212"/>
        <end position="478"/>
    </location>
</feature>
<keyword evidence="11" id="KW-0325">Glycoprotein</keyword>
<gene>
    <name evidence="16" type="ORF">Dbus_chr3Lg1227</name>
</gene>
<evidence type="ECO:0000256" key="4">
    <source>
        <dbReference type="ARBA" id="ARBA00022692"/>
    </source>
</evidence>
<comment type="similarity">
    <text evidence="2">Belongs to the G-protein coupled receptor 2 family. Mth subfamily.</text>
</comment>
<feature type="transmembrane region" description="Helical" evidence="13">
    <location>
        <begin position="924"/>
        <end position="945"/>
    </location>
</feature>
<dbReference type="FunFam" id="2.30.160.11:FF:000001">
    <property type="entry name" value="G-protein coupled receptor Mth"/>
    <property type="match status" value="2"/>
</dbReference>
<dbReference type="InterPro" id="IPR023311">
    <property type="entry name" value="Methusela_ecto_dom_2"/>
</dbReference>
<dbReference type="InterPro" id="IPR036272">
    <property type="entry name" value="Methuselah_N_sf"/>
</dbReference>
<reference evidence="16 17" key="1">
    <citation type="submission" date="2015-08" db="EMBL/GenBank/DDBJ databases">
        <title>Ancestral chromatin configuration constrains chromatin evolution on differentiating sex chromosomes in Drosophila.</title>
        <authorList>
            <person name="Zhou Q."/>
            <person name="Bachtrog D."/>
        </authorList>
    </citation>
    <scope>NUCLEOTIDE SEQUENCE [LARGE SCALE GENOMIC DNA]</scope>
    <source>
        <tissue evidence="16">Whole larvae</tissue>
    </source>
</reference>
<feature type="transmembrane region" description="Helical" evidence="13">
    <location>
        <begin position="213"/>
        <end position="234"/>
    </location>
</feature>
<comment type="subcellular location">
    <subcellularLocation>
        <location evidence="1">Cell membrane</location>
        <topology evidence="1">Multi-pass membrane protein</topology>
    </subcellularLocation>
</comment>
<keyword evidence="4 13" id="KW-0812">Transmembrane</keyword>
<dbReference type="PANTHER" id="PTHR47154:SF2">
    <property type="entry name" value="G-PROTEIN COUPLED RECEPTOR MTH-RELATED"/>
    <property type="match status" value="1"/>
</dbReference>
<dbReference type="CDD" id="cd00251">
    <property type="entry name" value="Mth_Ecto"/>
    <property type="match status" value="2"/>
</dbReference>
<evidence type="ECO:0000256" key="10">
    <source>
        <dbReference type="ARBA" id="ARBA00023170"/>
    </source>
</evidence>
<dbReference type="GO" id="GO:0005886">
    <property type="term" value="C:plasma membrane"/>
    <property type="evidence" value="ECO:0007669"/>
    <property type="project" value="UniProtKB-SubCell"/>
</dbReference>
<dbReference type="CDD" id="cd15039">
    <property type="entry name" value="7tmB3_Methuselah-like"/>
    <property type="match status" value="2"/>
</dbReference>
<feature type="transmembrane region" description="Helical" evidence="13">
    <location>
        <begin position="957"/>
        <end position="982"/>
    </location>
</feature>
<keyword evidence="7" id="KW-0297">G-protein coupled receptor</keyword>
<feature type="transmembrane region" description="Helical" evidence="13">
    <location>
        <begin position="279"/>
        <end position="300"/>
    </location>
</feature>
<feature type="transmembrane region" description="Helical" evidence="13">
    <location>
        <begin position="856"/>
        <end position="881"/>
    </location>
</feature>
<feature type="domain" description="G-protein coupled receptors family 2 profile 2" evidence="15">
    <location>
        <begin position="694"/>
        <end position="984"/>
    </location>
</feature>
<dbReference type="EMBL" id="CP012525">
    <property type="protein sequence ID" value="ALC44061.1"/>
    <property type="molecule type" value="Genomic_DNA"/>
</dbReference>
<evidence type="ECO:0000259" key="15">
    <source>
        <dbReference type="PROSITE" id="PS50261"/>
    </source>
</evidence>
<dbReference type="Gene3D" id="2.30.160.11">
    <property type="match status" value="2"/>
</dbReference>